<comment type="caution">
    <text evidence="7">Lacks conserved residue(s) required for the propagation of feature annotation.</text>
</comment>
<protein>
    <recommendedName>
        <fullName evidence="7">3-phosphoshikimate 1-carboxyvinyltransferase</fullName>
        <ecNumber evidence="7">2.5.1.19</ecNumber>
    </recommendedName>
    <alternativeName>
        <fullName evidence="7">5-enolpyruvylshikimate-3-phosphate synthase</fullName>
        <shortName evidence="7">EPSP synthase</shortName>
        <shortName evidence="7">EPSPS</shortName>
    </alternativeName>
</protein>
<feature type="binding site" evidence="7">
    <location>
        <position position="81"/>
    </location>
    <ligand>
        <name>phosphoenolpyruvate</name>
        <dbReference type="ChEBI" id="CHEBI:58702"/>
    </ligand>
</feature>
<comment type="pathway">
    <text evidence="1 7">Metabolic intermediate biosynthesis; chorismate biosynthesis; chorismate from D-erythrose 4-phosphate and phosphoenolpyruvate: step 6/7.</text>
</comment>
<evidence type="ECO:0000256" key="5">
    <source>
        <dbReference type="ARBA" id="ARBA00023141"/>
    </source>
</evidence>
<evidence type="ECO:0000313" key="9">
    <source>
        <dbReference type="EMBL" id="MFC7390017.1"/>
    </source>
</evidence>
<feature type="active site" description="Proton acceptor" evidence="7">
    <location>
        <position position="301"/>
    </location>
</feature>
<dbReference type="CDD" id="cd01556">
    <property type="entry name" value="EPSP_synthase"/>
    <property type="match status" value="1"/>
</dbReference>
<name>A0ABW2PKK9_9BACL</name>
<feature type="binding site" evidence="7">
    <location>
        <position position="18"/>
    </location>
    <ligand>
        <name>3-phosphoshikimate</name>
        <dbReference type="ChEBI" id="CHEBI:145989"/>
    </ligand>
</feature>
<reference evidence="10" key="1">
    <citation type="journal article" date="2019" name="Int. J. Syst. Evol. Microbiol.">
        <title>The Global Catalogue of Microorganisms (GCM) 10K type strain sequencing project: providing services to taxonomists for standard genome sequencing and annotation.</title>
        <authorList>
            <consortium name="The Broad Institute Genomics Platform"/>
            <consortium name="The Broad Institute Genome Sequencing Center for Infectious Disease"/>
            <person name="Wu L."/>
            <person name="Ma J."/>
        </authorList>
    </citation>
    <scope>NUCLEOTIDE SEQUENCE [LARGE SCALE GENOMIC DNA]</scope>
    <source>
        <strain evidence="10">CCUG 55590</strain>
    </source>
</reference>
<comment type="subunit">
    <text evidence="7">Monomer.</text>
</comment>
<dbReference type="PROSITE" id="PS00885">
    <property type="entry name" value="EPSP_SYNTHASE_2"/>
    <property type="match status" value="1"/>
</dbReference>
<keyword evidence="10" id="KW-1185">Reference proteome</keyword>
<feature type="binding site" evidence="7">
    <location>
        <position position="13"/>
    </location>
    <ligand>
        <name>phosphoenolpyruvate</name>
        <dbReference type="ChEBI" id="CHEBI:58702"/>
    </ligand>
</feature>
<dbReference type="PROSITE" id="PS00104">
    <property type="entry name" value="EPSP_SYNTHASE_1"/>
    <property type="match status" value="1"/>
</dbReference>
<evidence type="ECO:0000256" key="3">
    <source>
        <dbReference type="ARBA" id="ARBA00022605"/>
    </source>
</evidence>
<evidence type="ECO:0000256" key="6">
    <source>
        <dbReference type="ARBA" id="ARBA00044633"/>
    </source>
</evidence>
<feature type="binding site" evidence="7">
    <location>
        <position position="152"/>
    </location>
    <ligand>
        <name>phosphoenolpyruvate</name>
        <dbReference type="ChEBI" id="CHEBI:58702"/>
    </ligand>
</feature>
<evidence type="ECO:0000313" key="10">
    <source>
        <dbReference type="Proteomes" id="UP001596439"/>
    </source>
</evidence>
<dbReference type="InterPro" id="IPR013792">
    <property type="entry name" value="RNA3'P_cycl/enolpyr_Trfase_a/b"/>
</dbReference>
<dbReference type="SUPFAM" id="SSF55205">
    <property type="entry name" value="EPT/RTPC-like"/>
    <property type="match status" value="1"/>
</dbReference>
<dbReference type="EC" id="2.5.1.19" evidence="7"/>
<dbReference type="Proteomes" id="UP001596439">
    <property type="component" value="Unassembled WGS sequence"/>
</dbReference>
<comment type="similarity">
    <text evidence="2 7">Belongs to the EPSP synthase family.</text>
</comment>
<comment type="caution">
    <text evidence="9">The sequence shown here is derived from an EMBL/GenBank/DDBJ whole genome shotgun (WGS) entry which is preliminary data.</text>
</comment>
<comment type="subcellular location">
    <subcellularLocation>
        <location evidence="7">Cytoplasm</location>
    </subcellularLocation>
</comment>
<keyword evidence="5 7" id="KW-0057">Aromatic amino acid biosynthesis</keyword>
<comment type="catalytic activity">
    <reaction evidence="6">
        <text>3-phosphoshikimate + phosphoenolpyruvate = 5-O-(1-carboxyvinyl)-3-phosphoshikimate + phosphate</text>
        <dbReference type="Rhea" id="RHEA:21256"/>
        <dbReference type="ChEBI" id="CHEBI:43474"/>
        <dbReference type="ChEBI" id="CHEBI:57701"/>
        <dbReference type="ChEBI" id="CHEBI:58702"/>
        <dbReference type="ChEBI" id="CHEBI:145989"/>
        <dbReference type="EC" id="2.5.1.19"/>
    </reaction>
    <physiologicalReaction direction="left-to-right" evidence="6">
        <dbReference type="Rhea" id="RHEA:21257"/>
    </physiologicalReaction>
</comment>
<feature type="binding site" evidence="7">
    <location>
        <position position="150"/>
    </location>
    <ligand>
        <name>3-phosphoshikimate</name>
        <dbReference type="ChEBI" id="CHEBI:145989"/>
    </ligand>
</feature>
<dbReference type="NCBIfam" id="TIGR01356">
    <property type="entry name" value="aroA"/>
    <property type="match status" value="1"/>
</dbReference>
<feature type="binding site" evidence="7">
    <location>
        <position position="13"/>
    </location>
    <ligand>
        <name>3-phosphoshikimate</name>
        <dbReference type="ChEBI" id="CHEBI:145989"/>
    </ligand>
</feature>
<dbReference type="PIRSF" id="PIRSF000505">
    <property type="entry name" value="EPSPS"/>
    <property type="match status" value="1"/>
</dbReference>
<accession>A0ABW2PKK9</accession>
<feature type="binding site" evidence="7">
    <location>
        <position position="332"/>
    </location>
    <ligand>
        <name>phosphoenolpyruvate</name>
        <dbReference type="ChEBI" id="CHEBI:58702"/>
    </ligand>
</feature>
<evidence type="ECO:0000259" key="8">
    <source>
        <dbReference type="Pfam" id="PF00275"/>
    </source>
</evidence>
<dbReference type="GO" id="GO:0003866">
    <property type="term" value="F:3-phosphoshikimate 1-carboxyvinyltransferase activity"/>
    <property type="evidence" value="ECO:0007669"/>
    <property type="project" value="UniProtKB-EC"/>
</dbReference>
<keyword evidence="7" id="KW-0963">Cytoplasm</keyword>
<feature type="binding site" evidence="7">
    <location>
        <position position="152"/>
    </location>
    <ligand>
        <name>3-phosphoshikimate</name>
        <dbReference type="ChEBI" id="CHEBI:145989"/>
    </ligand>
</feature>
<dbReference type="InterPro" id="IPR036968">
    <property type="entry name" value="Enolpyruvate_Tfrase_sf"/>
</dbReference>
<sequence>MSLNGTIRVPSDKSITHRALLFGMMATGTTRVLHPLLGADCRSTLDIIQLLGAHVTERQDELVITGVETLRSARLDCGNSGTTMRLLLGLLSGYDGSFELVGDESLSKRPMRRVTAPLREMGAAVTGDVAPLVIEGKTLQSIDYTLPVASAQVKSAVLLAGLRAEGTTIVREPMLSRDHTERMLPLFGANLSVDEEEGIRVIRIEPTRLSGATVDVPADPSSASFFWAGAAIVPNSSVTTTDVCLNETRIGFLRTLERMGASVVISNERTVGEEVVGDVTVTSSELSGTVVEGEMIPSQIDELPLFALVASQANSPSIVKDAAELRVKETDRIDVVVSELRKLGVDIVGREDGFIVKPSRLHGGNVSTYGDHRLSMMLQIASLVTEDTIQIEGIDASDVSYPDFRQDLQRIQREIE</sequence>
<dbReference type="RefSeq" id="WP_214788623.1">
    <property type="nucleotide sequence ID" value="NZ_JANIEL010000035.1"/>
</dbReference>
<dbReference type="InterPro" id="IPR023193">
    <property type="entry name" value="EPSP_synthase_CS"/>
</dbReference>
<evidence type="ECO:0000256" key="2">
    <source>
        <dbReference type="ARBA" id="ARBA00009948"/>
    </source>
</evidence>
<gene>
    <name evidence="7 9" type="primary">aroA</name>
    <name evidence="9" type="ORF">ACFQO8_07655</name>
</gene>
<dbReference type="InterPro" id="IPR001986">
    <property type="entry name" value="Enolpyruvate_Tfrase_dom"/>
</dbReference>
<dbReference type="HAMAP" id="MF_00210">
    <property type="entry name" value="EPSP_synth"/>
    <property type="match status" value="1"/>
</dbReference>
<comment type="function">
    <text evidence="7">Catalyzes the transfer of the enolpyruvyl moiety of phosphoenolpyruvate (PEP) to the 5-hydroxyl of shikimate-3-phosphate (S3P) to produce enolpyruvyl shikimate-3-phosphate and inorganic phosphate.</text>
</comment>
<dbReference type="EMBL" id="JBHTCE010000001">
    <property type="protein sequence ID" value="MFC7390017.1"/>
    <property type="molecule type" value="Genomic_DNA"/>
</dbReference>
<evidence type="ECO:0000256" key="7">
    <source>
        <dbReference type="HAMAP-Rule" id="MF_00210"/>
    </source>
</evidence>
<organism evidence="9 10">
    <name type="scientific">Exiguobacterium aestuarii</name>
    <dbReference type="NCBI Taxonomy" id="273527"/>
    <lineage>
        <taxon>Bacteria</taxon>
        <taxon>Bacillati</taxon>
        <taxon>Bacillota</taxon>
        <taxon>Bacilli</taxon>
        <taxon>Bacillales</taxon>
        <taxon>Bacillales Family XII. Incertae Sedis</taxon>
        <taxon>Exiguobacterium</taxon>
    </lineage>
</organism>
<proteinExistence type="inferred from homology"/>
<dbReference type="Pfam" id="PF00275">
    <property type="entry name" value="EPSP_synthase"/>
    <property type="match status" value="1"/>
</dbReference>
<feature type="binding site" evidence="7">
    <location>
        <position position="109"/>
    </location>
    <ligand>
        <name>phosphoenolpyruvate</name>
        <dbReference type="ChEBI" id="CHEBI:58702"/>
    </ligand>
</feature>
<dbReference type="PANTHER" id="PTHR21090">
    <property type="entry name" value="AROM/DEHYDROQUINATE SYNTHASE"/>
    <property type="match status" value="1"/>
</dbReference>
<feature type="binding site" evidence="7">
    <location>
        <position position="14"/>
    </location>
    <ligand>
        <name>3-phosphoshikimate</name>
        <dbReference type="ChEBI" id="CHEBI:145989"/>
    </ligand>
</feature>
<dbReference type="PANTHER" id="PTHR21090:SF5">
    <property type="entry name" value="PENTAFUNCTIONAL AROM POLYPEPTIDE"/>
    <property type="match status" value="1"/>
</dbReference>
<feature type="binding site" evidence="7">
    <location>
        <position position="373"/>
    </location>
    <ligand>
        <name>phosphoenolpyruvate</name>
        <dbReference type="ChEBI" id="CHEBI:58702"/>
    </ligand>
</feature>
<feature type="binding site" evidence="7">
    <location>
        <position position="328"/>
    </location>
    <ligand>
        <name>3-phosphoshikimate</name>
        <dbReference type="ChEBI" id="CHEBI:145989"/>
    </ligand>
</feature>
<feature type="domain" description="Enolpyruvate transferase" evidence="8">
    <location>
        <begin position="3"/>
        <end position="408"/>
    </location>
</feature>
<keyword evidence="3 7" id="KW-0028">Amino-acid biosynthesis</keyword>
<dbReference type="InterPro" id="IPR006264">
    <property type="entry name" value="EPSP_synthase"/>
</dbReference>
<keyword evidence="4 7" id="KW-0808">Transferase</keyword>
<feature type="binding site" evidence="7">
    <location>
        <position position="301"/>
    </location>
    <ligand>
        <name>3-phosphoshikimate</name>
        <dbReference type="ChEBI" id="CHEBI:145989"/>
    </ligand>
</feature>
<evidence type="ECO:0000256" key="1">
    <source>
        <dbReference type="ARBA" id="ARBA00004811"/>
    </source>
</evidence>
<dbReference type="Gene3D" id="3.65.10.10">
    <property type="entry name" value="Enolpyruvate transferase domain"/>
    <property type="match status" value="2"/>
</dbReference>
<evidence type="ECO:0000256" key="4">
    <source>
        <dbReference type="ARBA" id="ARBA00022679"/>
    </source>
</evidence>